<feature type="region of interest" description="Disordered" evidence="12">
    <location>
        <begin position="1"/>
        <end position="66"/>
    </location>
</feature>
<evidence type="ECO:0000313" key="16">
    <source>
        <dbReference type="RefSeq" id="XP_028134270.1"/>
    </source>
</evidence>
<evidence type="ECO:0000313" key="15">
    <source>
        <dbReference type="Proteomes" id="UP001652700"/>
    </source>
</evidence>
<dbReference type="PANTHER" id="PTHR13551">
    <property type="entry name" value="BRAIN PROTEIN I3"/>
    <property type="match status" value="1"/>
</dbReference>
<sequence>MDTKPSGPPPYDEGPHQYHQPQSHPYPGNAPPNFQQQQPNYGYPPPQHAPPPVIMMQPATQTQTSTSVNVNVRGGVGCPVCHNNSWTGTYSCCAWCLAIVCFPIGILFCCCMRKKKCTKCGYTVG</sequence>
<feature type="compositionally biased region" description="Pro residues" evidence="12">
    <location>
        <begin position="1"/>
        <end position="12"/>
    </location>
</feature>
<evidence type="ECO:0000256" key="8">
    <source>
        <dbReference type="ARBA" id="ARBA00023228"/>
    </source>
</evidence>
<evidence type="ECO:0000256" key="3">
    <source>
        <dbReference type="ARBA" id="ARBA00008090"/>
    </source>
</evidence>
<dbReference type="EnsemblMetazoa" id="XM_028278469.2">
    <property type="protein sequence ID" value="XP_028134270.1"/>
    <property type="gene ID" value="LOC114329386"/>
</dbReference>
<dbReference type="InterPro" id="IPR019317">
    <property type="entry name" value="BRI3"/>
</dbReference>
<evidence type="ECO:0000256" key="5">
    <source>
        <dbReference type="ARBA" id="ARBA00022692"/>
    </source>
</evidence>
<evidence type="ECO:0000313" key="14">
    <source>
        <dbReference type="EnsemblMetazoa" id="XP_028134270.1"/>
    </source>
</evidence>
<feature type="transmembrane region" description="Helical" evidence="13">
    <location>
        <begin position="88"/>
        <end position="109"/>
    </location>
</feature>
<reference evidence="16" key="1">
    <citation type="submission" date="2025-04" db="UniProtKB">
        <authorList>
            <consortium name="RefSeq"/>
        </authorList>
    </citation>
    <scope>IDENTIFICATION</scope>
    <source>
        <tissue evidence="16">Whole insect</tissue>
    </source>
</reference>
<dbReference type="FunCoup" id="A0A6P7FMK8">
    <property type="interactions" value="5"/>
</dbReference>
<dbReference type="RefSeq" id="XP_028134270.1">
    <property type="nucleotide sequence ID" value="XM_028278469.1"/>
</dbReference>
<dbReference type="GO" id="GO:0005765">
    <property type="term" value="C:lysosomal membrane"/>
    <property type="evidence" value="ECO:0007669"/>
    <property type="project" value="UniProtKB-SubCell"/>
</dbReference>
<keyword evidence="5 13" id="KW-0812">Transmembrane</keyword>
<keyword evidence="6 13" id="KW-1133">Transmembrane helix</keyword>
<comment type="subcellular location">
    <subcellularLocation>
        <location evidence="2">Cytoplasm</location>
        <location evidence="2">Perinuclear region</location>
    </subcellularLocation>
    <subcellularLocation>
        <location evidence="1">Lysosome membrane</location>
        <topology evidence="1">Multi-pass membrane protein</topology>
    </subcellularLocation>
</comment>
<evidence type="ECO:0000256" key="10">
    <source>
        <dbReference type="ARBA" id="ARBA00035449"/>
    </source>
</evidence>
<organism evidence="16">
    <name type="scientific">Diabrotica virgifera virgifera</name>
    <name type="common">western corn rootworm</name>
    <dbReference type="NCBI Taxonomy" id="50390"/>
    <lineage>
        <taxon>Eukaryota</taxon>
        <taxon>Metazoa</taxon>
        <taxon>Ecdysozoa</taxon>
        <taxon>Arthropoda</taxon>
        <taxon>Hexapoda</taxon>
        <taxon>Insecta</taxon>
        <taxon>Pterygota</taxon>
        <taxon>Neoptera</taxon>
        <taxon>Endopterygota</taxon>
        <taxon>Coleoptera</taxon>
        <taxon>Polyphaga</taxon>
        <taxon>Cucujiformia</taxon>
        <taxon>Chrysomeloidea</taxon>
        <taxon>Chrysomelidae</taxon>
        <taxon>Galerucinae</taxon>
        <taxon>Diabroticina</taxon>
        <taxon>Diabroticites</taxon>
        <taxon>Diabrotica</taxon>
    </lineage>
</organism>
<dbReference type="AlphaFoldDB" id="A0A6P7FMK8"/>
<dbReference type="OrthoDB" id="2564984at2759"/>
<evidence type="ECO:0000256" key="12">
    <source>
        <dbReference type="SAM" id="MobiDB-lite"/>
    </source>
</evidence>
<evidence type="ECO:0000256" key="9">
    <source>
        <dbReference type="ARBA" id="ARBA00035284"/>
    </source>
</evidence>
<protein>
    <recommendedName>
        <fullName evidence="9">Membrane protein BRI3</fullName>
    </recommendedName>
    <alternativeName>
        <fullName evidence="10">Brain protein I3</fullName>
    </alternativeName>
</protein>
<name>A0A6P7FMK8_DIAVI</name>
<evidence type="ECO:0000256" key="13">
    <source>
        <dbReference type="SAM" id="Phobius"/>
    </source>
</evidence>
<keyword evidence="7 13" id="KW-0472">Membrane</keyword>
<evidence type="ECO:0000256" key="4">
    <source>
        <dbReference type="ARBA" id="ARBA00022490"/>
    </source>
</evidence>
<reference evidence="14" key="2">
    <citation type="submission" date="2025-05" db="UniProtKB">
        <authorList>
            <consortium name="EnsemblMetazoa"/>
        </authorList>
    </citation>
    <scope>IDENTIFICATION</scope>
</reference>
<gene>
    <name evidence="16" type="primary">LOC114329386</name>
</gene>
<dbReference type="PANTHER" id="PTHR13551:SF1">
    <property type="entry name" value="MEMBRANE PROTEIN BRI3"/>
    <property type="match status" value="1"/>
</dbReference>
<dbReference type="Pfam" id="PF10164">
    <property type="entry name" value="BRI3"/>
    <property type="match status" value="1"/>
</dbReference>
<comment type="subunit">
    <text evidence="11">Interacts with BRI3BP. Interacts with MGAT1 and IFITM3.</text>
</comment>
<dbReference type="Proteomes" id="UP001652700">
    <property type="component" value="Unplaced"/>
</dbReference>
<dbReference type="KEGG" id="dvv:114329386"/>
<evidence type="ECO:0000256" key="7">
    <source>
        <dbReference type="ARBA" id="ARBA00023136"/>
    </source>
</evidence>
<evidence type="ECO:0000256" key="6">
    <source>
        <dbReference type="ARBA" id="ARBA00022989"/>
    </source>
</evidence>
<keyword evidence="8" id="KW-0458">Lysosome</keyword>
<evidence type="ECO:0000256" key="1">
    <source>
        <dbReference type="ARBA" id="ARBA00004155"/>
    </source>
</evidence>
<evidence type="ECO:0000256" key="11">
    <source>
        <dbReference type="ARBA" id="ARBA00046593"/>
    </source>
</evidence>
<proteinExistence type="inferred from homology"/>
<keyword evidence="4" id="KW-0963">Cytoplasm</keyword>
<accession>A0A6P7FMK8</accession>
<feature type="compositionally biased region" description="Low complexity" evidence="12">
    <location>
        <begin position="31"/>
        <end position="41"/>
    </location>
</feature>
<dbReference type="GeneID" id="114329386"/>
<feature type="compositionally biased region" description="Pro residues" evidence="12">
    <location>
        <begin position="42"/>
        <end position="53"/>
    </location>
</feature>
<keyword evidence="15" id="KW-1185">Reference proteome</keyword>
<dbReference type="InParanoid" id="A0A6P7FMK8"/>
<evidence type="ECO:0000256" key="2">
    <source>
        <dbReference type="ARBA" id="ARBA00004556"/>
    </source>
</evidence>
<dbReference type="GO" id="GO:0048471">
    <property type="term" value="C:perinuclear region of cytoplasm"/>
    <property type="evidence" value="ECO:0007669"/>
    <property type="project" value="UniProtKB-SubCell"/>
</dbReference>
<comment type="similarity">
    <text evidence="3">Belongs to the BRI3 family.</text>
</comment>